<evidence type="ECO:0000256" key="9">
    <source>
        <dbReference type="ARBA" id="ARBA00048798"/>
    </source>
</evidence>
<dbReference type="HOGENOM" id="CLU_020844_2_0_10"/>
<evidence type="ECO:0000313" key="14">
    <source>
        <dbReference type="Proteomes" id="UP000005631"/>
    </source>
</evidence>
<dbReference type="GO" id="GO:0016829">
    <property type="term" value="F:lyase activity"/>
    <property type="evidence" value="ECO:0007669"/>
    <property type="project" value="UniProtKB-KW"/>
</dbReference>
<evidence type="ECO:0000256" key="4">
    <source>
        <dbReference type="ARBA" id="ARBA00005072"/>
    </source>
</evidence>
<dbReference type="STRING" id="926562.Oweho_0623"/>
<evidence type="ECO:0000256" key="8">
    <source>
        <dbReference type="ARBA" id="ARBA00048212"/>
    </source>
</evidence>
<evidence type="ECO:0000313" key="13">
    <source>
        <dbReference type="EMBL" id="AEV31638.1"/>
    </source>
</evidence>
<dbReference type="InterPro" id="IPR018300">
    <property type="entry name" value="Aminotrans_IV_CS"/>
</dbReference>
<comment type="catalytic activity">
    <reaction evidence="10">
        <text>L-leucine + 2-oxoglutarate = 4-methyl-2-oxopentanoate + L-glutamate</text>
        <dbReference type="Rhea" id="RHEA:18321"/>
        <dbReference type="ChEBI" id="CHEBI:16810"/>
        <dbReference type="ChEBI" id="CHEBI:17865"/>
        <dbReference type="ChEBI" id="CHEBI:29985"/>
        <dbReference type="ChEBI" id="CHEBI:57427"/>
        <dbReference type="EC" id="2.6.1.42"/>
    </reaction>
</comment>
<sequence length="281" mass="32136">MIYNYNGDFIDANKITLGVADRAFQYGDSVFESMKFANGRINFWEDHYFRLMSSMRILRMEIPMDFSPEYLEEQIRNTLTENKLSEKAARIRFQVIRKEGGLYTPNSNDVNFLISVSEQENATYTLNEKGLKVDLFKDYYKQKSLLSNIKSGSAVLYTVASIFKKENALDECLLLNDDKMVAEAISANVFVVKGKEIFTPPLTDGCLKGVMRKQVLEILPKMGYEVTEKSISPFDLQKADELFLTNASKGIQWVEKYRKKTFVNDVSQALIGRLNIKVALA</sequence>
<dbReference type="PANTHER" id="PTHR42743">
    <property type="entry name" value="AMINO-ACID AMINOTRANSFERASE"/>
    <property type="match status" value="1"/>
</dbReference>
<evidence type="ECO:0000256" key="5">
    <source>
        <dbReference type="ARBA" id="ARBA00009320"/>
    </source>
</evidence>
<comment type="catalytic activity">
    <reaction evidence="9">
        <text>L-isoleucine + 2-oxoglutarate = (S)-3-methyl-2-oxopentanoate + L-glutamate</text>
        <dbReference type="Rhea" id="RHEA:24801"/>
        <dbReference type="ChEBI" id="CHEBI:16810"/>
        <dbReference type="ChEBI" id="CHEBI:29985"/>
        <dbReference type="ChEBI" id="CHEBI:35146"/>
        <dbReference type="ChEBI" id="CHEBI:58045"/>
        <dbReference type="EC" id="2.6.1.42"/>
    </reaction>
</comment>
<dbReference type="GO" id="GO:0046394">
    <property type="term" value="P:carboxylic acid biosynthetic process"/>
    <property type="evidence" value="ECO:0007669"/>
    <property type="project" value="UniProtKB-ARBA"/>
</dbReference>
<keyword evidence="13" id="KW-0032">Aminotransferase</keyword>
<dbReference type="InterPro" id="IPR043132">
    <property type="entry name" value="BCAT-like_C"/>
</dbReference>
<evidence type="ECO:0000256" key="11">
    <source>
        <dbReference type="RuleBase" id="RU004106"/>
    </source>
</evidence>
<organism evidence="13 14">
    <name type="scientific">Owenweeksia hongkongensis (strain DSM 17368 / CIP 108786 / JCM 12287 / NRRL B-23963 / UST20020801)</name>
    <dbReference type="NCBI Taxonomy" id="926562"/>
    <lineage>
        <taxon>Bacteria</taxon>
        <taxon>Pseudomonadati</taxon>
        <taxon>Bacteroidota</taxon>
        <taxon>Flavobacteriia</taxon>
        <taxon>Flavobacteriales</taxon>
        <taxon>Owenweeksiaceae</taxon>
        <taxon>Owenweeksia</taxon>
    </lineage>
</organism>
<gene>
    <name evidence="13" type="ordered locus">Oweho_0623</name>
</gene>
<dbReference type="SUPFAM" id="SSF56752">
    <property type="entry name" value="D-aminoacid aminotransferase-like PLP-dependent enzymes"/>
    <property type="match status" value="1"/>
</dbReference>
<dbReference type="InterPro" id="IPR001544">
    <property type="entry name" value="Aminotrans_IV"/>
</dbReference>
<comment type="pathway">
    <text evidence="3">Amino-acid biosynthesis; L-valine biosynthesis; L-valine from pyruvate: step 4/4.</text>
</comment>
<comment type="pathway">
    <text evidence="4">Amino-acid biosynthesis; L-leucine biosynthesis; L-leucine from 3-methyl-2-oxobutanoate: step 4/4.</text>
</comment>
<proteinExistence type="inferred from homology"/>
<comment type="cofactor">
    <cofactor evidence="1 12">
        <name>pyridoxal 5'-phosphate</name>
        <dbReference type="ChEBI" id="CHEBI:597326"/>
    </cofactor>
</comment>
<evidence type="ECO:0000256" key="2">
    <source>
        <dbReference type="ARBA" id="ARBA00004824"/>
    </source>
</evidence>
<comment type="similarity">
    <text evidence="5 11">Belongs to the class-IV pyridoxal-phosphate-dependent aminotransferase family.</text>
</comment>
<keyword evidence="14" id="KW-1185">Reference proteome</keyword>
<name>G8R0W7_OWEHD</name>
<dbReference type="InterPro" id="IPR050571">
    <property type="entry name" value="Class-IV_PLP-Dep_Aminotrnsfr"/>
</dbReference>
<accession>G8R0W7</accession>
<reference evidence="13 14" key="1">
    <citation type="journal article" date="2012" name="Stand. Genomic Sci.">
        <title>Genome sequence of the orange-pigmented seawater bacterium Owenweeksia hongkongensis type strain (UST20020801(T)).</title>
        <authorList>
            <person name="Riedel T."/>
            <person name="Held B."/>
            <person name="Nolan M."/>
            <person name="Lucas S."/>
            <person name="Lapidus A."/>
            <person name="Tice H."/>
            <person name="Del Rio T.G."/>
            <person name="Cheng J.F."/>
            <person name="Han C."/>
            <person name="Tapia R."/>
            <person name="Goodwin L.A."/>
            <person name="Pitluck S."/>
            <person name="Liolios K."/>
            <person name="Mavromatis K."/>
            <person name="Pagani I."/>
            <person name="Ivanova N."/>
            <person name="Mikhailova N."/>
            <person name="Pati A."/>
            <person name="Chen A."/>
            <person name="Palaniappan K."/>
            <person name="Rohde M."/>
            <person name="Tindall B.J."/>
            <person name="Detter J.C."/>
            <person name="Goker M."/>
            <person name="Woyke T."/>
            <person name="Bristow J."/>
            <person name="Eisen J.A."/>
            <person name="Markowitz V."/>
            <person name="Hugenholtz P."/>
            <person name="Klenk H.P."/>
            <person name="Kyrpides N.C."/>
        </authorList>
    </citation>
    <scope>NUCLEOTIDE SEQUENCE</scope>
    <source>
        <strain evidence="14">DSM 17368 / JCM 12287 / NRRL B-23963</strain>
    </source>
</reference>
<dbReference type="PANTHER" id="PTHR42743:SF11">
    <property type="entry name" value="AMINODEOXYCHORISMATE LYASE"/>
    <property type="match status" value="1"/>
</dbReference>
<dbReference type="EC" id="2.6.1.42" evidence="6"/>
<dbReference type="Pfam" id="PF01063">
    <property type="entry name" value="Aminotran_4"/>
    <property type="match status" value="1"/>
</dbReference>
<dbReference type="AlphaFoldDB" id="G8R0W7"/>
<evidence type="ECO:0000256" key="1">
    <source>
        <dbReference type="ARBA" id="ARBA00001933"/>
    </source>
</evidence>
<comment type="catalytic activity">
    <reaction evidence="8">
        <text>L-valine + 2-oxoglutarate = 3-methyl-2-oxobutanoate + L-glutamate</text>
        <dbReference type="Rhea" id="RHEA:24813"/>
        <dbReference type="ChEBI" id="CHEBI:11851"/>
        <dbReference type="ChEBI" id="CHEBI:16810"/>
        <dbReference type="ChEBI" id="CHEBI:29985"/>
        <dbReference type="ChEBI" id="CHEBI:57762"/>
        <dbReference type="EC" id="2.6.1.42"/>
    </reaction>
</comment>
<dbReference type="CDD" id="cd00449">
    <property type="entry name" value="PLPDE_IV"/>
    <property type="match status" value="1"/>
</dbReference>
<keyword evidence="13" id="KW-0456">Lyase</keyword>
<dbReference type="Gene3D" id="3.30.470.10">
    <property type="match status" value="1"/>
</dbReference>
<evidence type="ECO:0000256" key="10">
    <source>
        <dbReference type="ARBA" id="ARBA00049229"/>
    </source>
</evidence>
<dbReference type="GO" id="GO:0004084">
    <property type="term" value="F:branched-chain-amino-acid transaminase activity"/>
    <property type="evidence" value="ECO:0007669"/>
    <property type="project" value="UniProtKB-EC"/>
</dbReference>
<keyword evidence="13" id="KW-0808">Transferase</keyword>
<dbReference type="InterPro" id="IPR043131">
    <property type="entry name" value="BCAT-like_N"/>
</dbReference>
<dbReference type="EMBL" id="CP003156">
    <property type="protein sequence ID" value="AEV31638.1"/>
    <property type="molecule type" value="Genomic_DNA"/>
</dbReference>
<evidence type="ECO:0000256" key="6">
    <source>
        <dbReference type="ARBA" id="ARBA00013053"/>
    </source>
</evidence>
<evidence type="ECO:0000256" key="12">
    <source>
        <dbReference type="RuleBase" id="RU004516"/>
    </source>
</evidence>
<evidence type="ECO:0000256" key="3">
    <source>
        <dbReference type="ARBA" id="ARBA00004931"/>
    </source>
</evidence>
<dbReference type="KEGG" id="oho:Oweho_0623"/>
<dbReference type="RefSeq" id="WP_014200999.1">
    <property type="nucleotide sequence ID" value="NC_016599.1"/>
</dbReference>
<evidence type="ECO:0000256" key="7">
    <source>
        <dbReference type="ARBA" id="ARBA00022898"/>
    </source>
</evidence>
<comment type="pathway">
    <text evidence="2">Amino-acid biosynthesis; L-isoleucine biosynthesis; L-isoleucine from 2-oxobutanoate: step 4/4.</text>
</comment>
<dbReference type="PROSITE" id="PS00770">
    <property type="entry name" value="AA_TRANSFER_CLASS_4"/>
    <property type="match status" value="1"/>
</dbReference>
<dbReference type="Gene3D" id="3.20.10.10">
    <property type="entry name" value="D-amino Acid Aminotransferase, subunit A, domain 2"/>
    <property type="match status" value="1"/>
</dbReference>
<dbReference type="PATRIC" id="fig|926562.3.peg.636"/>
<dbReference type="eggNOG" id="COG0115">
    <property type="taxonomic scope" value="Bacteria"/>
</dbReference>
<protein>
    <recommendedName>
        <fullName evidence="6">branched-chain-amino-acid transaminase</fullName>
        <ecNumber evidence="6">2.6.1.42</ecNumber>
    </recommendedName>
</protein>
<dbReference type="Proteomes" id="UP000005631">
    <property type="component" value="Chromosome"/>
</dbReference>
<dbReference type="InterPro" id="IPR036038">
    <property type="entry name" value="Aminotransferase-like"/>
</dbReference>
<keyword evidence="7 12" id="KW-0663">Pyridoxal phosphate</keyword>